<evidence type="ECO:0000256" key="1">
    <source>
        <dbReference type="ARBA" id="ARBA00022801"/>
    </source>
</evidence>
<dbReference type="InterPro" id="IPR017853">
    <property type="entry name" value="GH"/>
</dbReference>
<dbReference type="SUPFAM" id="SSF55545">
    <property type="entry name" value="beta-N-acetylhexosaminidase-like domain"/>
    <property type="match status" value="1"/>
</dbReference>
<keyword evidence="5" id="KW-0732">Signal</keyword>
<dbReference type="InterPro" id="IPR011496">
    <property type="entry name" value="O-GlcNAcase_cat"/>
</dbReference>
<evidence type="ECO:0000256" key="4">
    <source>
        <dbReference type="SAM" id="MobiDB-lite"/>
    </source>
</evidence>
<dbReference type="RefSeq" id="WP_251407951.1">
    <property type="nucleotide sequence ID" value="NZ_JAMQGM010000001.1"/>
</dbReference>
<dbReference type="Proteomes" id="UP001167160">
    <property type="component" value="Unassembled WGS sequence"/>
</dbReference>
<name>A0ABT0X085_9ACTN</name>
<keyword evidence="1 3" id="KW-0378">Hydrolase</keyword>
<feature type="region of interest" description="Disordered" evidence="4">
    <location>
        <begin position="860"/>
        <end position="890"/>
    </location>
</feature>
<dbReference type="InterPro" id="IPR000421">
    <property type="entry name" value="FA58C"/>
</dbReference>
<dbReference type="InterPro" id="IPR008979">
    <property type="entry name" value="Galactose-bd-like_sf"/>
</dbReference>
<evidence type="ECO:0000313" key="9">
    <source>
        <dbReference type="Proteomes" id="UP001167160"/>
    </source>
</evidence>
<gene>
    <name evidence="8" type="ORF">M1E25_01175</name>
</gene>
<dbReference type="Pfam" id="PF00754">
    <property type="entry name" value="F5_F8_type_C"/>
    <property type="match status" value="1"/>
</dbReference>
<dbReference type="SUPFAM" id="SSF49785">
    <property type="entry name" value="Galactose-binding domain-like"/>
    <property type="match status" value="1"/>
</dbReference>
<accession>A0ABT0X085</accession>
<evidence type="ECO:0000313" key="8">
    <source>
        <dbReference type="EMBL" id="MCM2575977.1"/>
    </source>
</evidence>
<evidence type="ECO:0000259" key="7">
    <source>
        <dbReference type="PROSITE" id="PS52009"/>
    </source>
</evidence>
<feature type="active site" description="Proton donor" evidence="3">
    <location>
        <position position="307"/>
    </location>
</feature>
<dbReference type="PROSITE" id="PS52009">
    <property type="entry name" value="GH84"/>
    <property type="match status" value="1"/>
</dbReference>
<reference evidence="8" key="1">
    <citation type="journal article" date="2023" name="Int. J. Syst. Evol. Microbiol.">
        <title>Streptomyces meridianus sp. nov. isolated from brackish water of the Tagus estuary in Alcochete, Portugal.</title>
        <authorList>
            <person name="Santos J.D.N."/>
            <person name="Klimek D."/>
            <person name="Calusinska M."/>
            <person name="Lobo Da Cunha A."/>
            <person name="Catita J."/>
            <person name="Goncalves H."/>
            <person name="Gonzalez I."/>
            <person name="Reyes F."/>
            <person name="Lage O.M."/>
        </authorList>
    </citation>
    <scope>NUCLEOTIDE SEQUENCE</scope>
    <source>
        <strain evidence="8">MTZ3.1</strain>
    </source>
</reference>
<dbReference type="EMBL" id="JAMQGM010000001">
    <property type="protein sequence ID" value="MCM2575977.1"/>
    <property type="molecule type" value="Genomic_DNA"/>
</dbReference>
<feature type="compositionally biased region" description="Basic and acidic residues" evidence="4">
    <location>
        <begin position="862"/>
        <end position="877"/>
    </location>
</feature>
<feature type="signal peptide" evidence="5">
    <location>
        <begin position="1"/>
        <end position="22"/>
    </location>
</feature>
<dbReference type="InterPro" id="IPR015882">
    <property type="entry name" value="HEX_bac_N"/>
</dbReference>
<organism evidence="8 9">
    <name type="scientific">Streptomyces meridianus</name>
    <dbReference type="NCBI Taxonomy" id="2938945"/>
    <lineage>
        <taxon>Bacteria</taxon>
        <taxon>Bacillati</taxon>
        <taxon>Actinomycetota</taxon>
        <taxon>Actinomycetes</taxon>
        <taxon>Kitasatosporales</taxon>
        <taxon>Streptomycetaceae</taxon>
        <taxon>Streptomyces</taxon>
    </lineage>
</organism>
<dbReference type="PANTHER" id="PTHR13170">
    <property type="entry name" value="O-GLCNACASE"/>
    <property type="match status" value="1"/>
</dbReference>
<proteinExistence type="inferred from homology"/>
<dbReference type="InterPro" id="IPR029018">
    <property type="entry name" value="Hex-like_dom2"/>
</dbReference>
<comment type="similarity">
    <text evidence="3">Belongs to the glycosyl hydrolase 84 family.</text>
</comment>
<dbReference type="Pfam" id="PF02838">
    <property type="entry name" value="Glyco_hydro_20b"/>
    <property type="match status" value="1"/>
</dbReference>
<evidence type="ECO:0000256" key="5">
    <source>
        <dbReference type="SAM" id="SignalP"/>
    </source>
</evidence>
<dbReference type="PANTHER" id="PTHR13170:SF16">
    <property type="entry name" value="PROTEIN O-GLCNACASE"/>
    <property type="match status" value="1"/>
</dbReference>
<dbReference type="Gene3D" id="3.20.20.80">
    <property type="entry name" value="Glycosidases"/>
    <property type="match status" value="1"/>
</dbReference>
<dbReference type="Gene3D" id="2.60.120.260">
    <property type="entry name" value="Galactose-binding domain-like"/>
    <property type="match status" value="1"/>
</dbReference>
<dbReference type="Pfam" id="PF07555">
    <property type="entry name" value="NAGidase"/>
    <property type="match status" value="1"/>
</dbReference>
<feature type="region of interest" description="Disordered" evidence="4">
    <location>
        <begin position="17"/>
        <end position="46"/>
    </location>
</feature>
<dbReference type="SUPFAM" id="SSF140657">
    <property type="entry name" value="Hyaluronidase post-catalytic domain-like"/>
    <property type="match status" value="1"/>
</dbReference>
<keyword evidence="2 3" id="KW-0326">Glycosidase</keyword>
<sequence length="989" mass="106545">MGTTALAAAVIGSLLGAPHADAVPPRPDGPSASAPDRETEGRLPSVWPRPQQIRAAGASVPLGDDVTLVAGEDTDRYALDALRDVLRDAGARTVREVRPGAPLKRGDLVVLAGGAGARKALHDLGAPERGDLPSGGYRLAAGRIDGRETAALDGAGPDGLFHAVQTLRQLKVSDGGTAGFAGAVVRDWPGTGVRGTTEAFFGEPWTLEQRLEHLVFMGRTKQNRYLYAPGDDPYRQTRWRDPYPAGQRDEFRRLADRARRNHVTLGWAVAPGQSFCFASDEDLRALKRKVDAMWALGVRAFQLQFQDVSYSEWHCDEDSAAFGDGPAAAARAQARVANAVARHLHRRHPGAEPVSVLPTEYYQDGSTDYRRALASRLRPGIEVAWTGVGVVPETITGRELVETREAFEHPLLTVDNYPVNDYAQDRLFLGPTTGRDPAVATGSAGVLASAMQQPSASRIPLFTAADYAWNPRGYEPSESWKAAIDDLSGGNARSRAALQALAGNSSASQLAGADGIPDGDRESGYLRPLIEAFWRAEGDASGRNRAGGQERREAAERLRAAFRVMRGAPDRIPAGAGSLRSEVAPWLDQLSRYGRAGEHALDMLAAQGRDEGAAAWKAQREVERLRRETDGSPATVGKGVLDTFLKRALDRADAWTGADRAGSRSALDEDRSGLTATFGRVRTLHTVTVLAEPGGGASRIEARVPGKGWQRLGDLSGSGWTQVDGKEVRADAVRLSRPSGGRLPEVRHLVPWFTDDPAVRVRMGSSETEAGIGGASRTVAAELTGGRPGTVRGRIVAEAPDGVDIDVPDEVTLPRGRTASVPVRVTVRPGTPAGDYEVPIRFGDEERTLTVRAFPRTGGSDLARRARAESSGDETRDFPASAAVDGDSGTRWSSTARDDAWLQLELDRTVRLGQVVLRWEDAHASRYRVEVSEDGRRWRTAATVEDGAGGRESVRMDAPDTRFVRVQGERRATRFGYSLWSVEAYAVRD</sequence>
<feature type="domain" description="GH84" evidence="7">
    <location>
        <begin position="192"/>
        <end position="472"/>
    </location>
</feature>
<protein>
    <submittedName>
        <fullName evidence="8">Beta-N-acetylglucosaminidase domain-containing protein</fullName>
    </submittedName>
</protein>
<feature type="domain" description="F5/8 type C" evidence="6">
    <location>
        <begin position="852"/>
        <end position="987"/>
    </location>
</feature>
<keyword evidence="9" id="KW-1185">Reference proteome</keyword>
<feature type="chain" id="PRO_5045759354" evidence="5">
    <location>
        <begin position="23"/>
        <end position="989"/>
    </location>
</feature>
<dbReference type="Gene3D" id="1.20.58.460">
    <property type="entry name" value="Hyaluronidase post-catalytic domain-like"/>
    <property type="match status" value="1"/>
</dbReference>
<comment type="caution">
    <text evidence="8">The sequence shown here is derived from an EMBL/GenBank/DDBJ whole genome shotgun (WGS) entry which is preliminary data.</text>
</comment>
<evidence type="ECO:0000256" key="3">
    <source>
        <dbReference type="PROSITE-ProRule" id="PRU01353"/>
    </source>
</evidence>
<dbReference type="InterPro" id="IPR049019">
    <property type="entry name" value="NagJ-like_helical"/>
</dbReference>
<dbReference type="Gene3D" id="3.30.379.10">
    <property type="entry name" value="Chitobiase/beta-hexosaminidase domain 2-like"/>
    <property type="match status" value="1"/>
</dbReference>
<dbReference type="InterPro" id="IPR051822">
    <property type="entry name" value="Glycosyl_Hydrolase_84"/>
</dbReference>
<dbReference type="Pfam" id="PF21774">
    <property type="entry name" value="NagJ_C"/>
    <property type="match status" value="1"/>
</dbReference>
<dbReference type="PROSITE" id="PS50022">
    <property type="entry name" value="FA58C_3"/>
    <property type="match status" value="1"/>
</dbReference>
<dbReference type="SUPFAM" id="SSF51445">
    <property type="entry name" value="(Trans)glycosidases"/>
    <property type="match status" value="1"/>
</dbReference>
<evidence type="ECO:0000256" key="2">
    <source>
        <dbReference type="ARBA" id="ARBA00023295"/>
    </source>
</evidence>
<evidence type="ECO:0000259" key="6">
    <source>
        <dbReference type="PROSITE" id="PS50022"/>
    </source>
</evidence>